<keyword evidence="3" id="KW-1003">Cell membrane</keyword>
<dbReference type="InterPro" id="IPR035906">
    <property type="entry name" value="MetI-like_sf"/>
</dbReference>
<name>A0A6P0EW59_9ACTN</name>
<keyword evidence="6 7" id="KW-0472">Membrane</keyword>
<feature type="transmembrane region" description="Helical" evidence="7">
    <location>
        <begin position="264"/>
        <end position="288"/>
    </location>
</feature>
<dbReference type="SUPFAM" id="SSF161098">
    <property type="entry name" value="MetI-like"/>
    <property type="match status" value="1"/>
</dbReference>
<feature type="transmembrane region" description="Helical" evidence="7">
    <location>
        <begin position="135"/>
        <end position="157"/>
    </location>
</feature>
<evidence type="ECO:0000313" key="13">
    <source>
        <dbReference type="Proteomes" id="UP000471152"/>
    </source>
</evidence>
<keyword evidence="5 7" id="KW-1133">Transmembrane helix</keyword>
<reference evidence="11 13" key="2">
    <citation type="submission" date="2020-02" db="EMBL/GenBank/DDBJ databases">
        <title>The WGS of Modestobacter muralis DSM 100205.</title>
        <authorList>
            <person name="Jiang Z."/>
        </authorList>
    </citation>
    <scope>NUCLEOTIDE SEQUENCE [LARGE SCALE GENOMIC DNA]</scope>
    <source>
        <strain evidence="11 13">DSM 100205</strain>
    </source>
</reference>
<dbReference type="InterPro" id="IPR000515">
    <property type="entry name" value="MetI-like"/>
</dbReference>
<feature type="transmembrane region" description="Helical" evidence="7">
    <location>
        <begin position="102"/>
        <end position="123"/>
    </location>
</feature>
<dbReference type="Proteomes" id="UP000468828">
    <property type="component" value="Unassembled WGS sequence"/>
</dbReference>
<comment type="subcellular location">
    <subcellularLocation>
        <location evidence="1 7">Cell membrane</location>
        <topology evidence="1 7">Multi-pass membrane protein</topology>
    </subcellularLocation>
</comment>
<evidence type="ECO:0000256" key="8">
    <source>
        <dbReference type="SAM" id="MobiDB-lite"/>
    </source>
</evidence>
<dbReference type="GO" id="GO:0055085">
    <property type="term" value="P:transmembrane transport"/>
    <property type="evidence" value="ECO:0007669"/>
    <property type="project" value="InterPro"/>
</dbReference>
<evidence type="ECO:0000313" key="12">
    <source>
        <dbReference type="Proteomes" id="UP000468828"/>
    </source>
</evidence>
<feature type="region of interest" description="Disordered" evidence="8">
    <location>
        <begin position="1"/>
        <end position="22"/>
    </location>
</feature>
<evidence type="ECO:0000256" key="2">
    <source>
        <dbReference type="ARBA" id="ARBA00022448"/>
    </source>
</evidence>
<dbReference type="Proteomes" id="UP000471152">
    <property type="component" value="Unassembled WGS sequence"/>
</dbReference>
<dbReference type="PANTHER" id="PTHR43744:SF12">
    <property type="entry name" value="ABC TRANSPORTER PERMEASE PROTEIN MG189-RELATED"/>
    <property type="match status" value="1"/>
</dbReference>
<comment type="caution">
    <text evidence="10">The sequence shown here is derived from an EMBL/GenBank/DDBJ whole genome shotgun (WGS) entry which is preliminary data.</text>
</comment>
<keyword evidence="2 7" id="KW-0813">Transport</keyword>
<reference evidence="10 12" key="1">
    <citation type="submission" date="2020-01" db="EMBL/GenBank/DDBJ databases">
        <title>the WGS Modestobacter muralis CPCC 204518.</title>
        <authorList>
            <person name="Jiang Z."/>
        </authorList>
    </citation>
    <scope>NUCLEOTIDE SEQUENCE [LARGE SCALE GENOMIC DNA]</scope>
    <source>
        <strain evidence="10 12">DSM 100205</strain>
    </source>
</reference>
<sequence>MSITQSGTPMATPPASAGPAASVIGPKRRKVGREKPNYLAGVLSVIWLVLVLVPLYFMVSGSFRTRQEYLRDNPLKLPSAPTLENYESVFTGGFGRYFLNNIIVTVGTVAIVVALVVPAAYAVARNASPMVQRGFSLMLIGLAVPAQAVIIPVYLLINQLQLYDTLLAIILPTAAFALPVAMLVMTNSLRDIPAELYEAQTLDGAGPLQTLRNLVLPLAKPAITTVSVFTAMGAWNGFLFPLVLTQSREQRTLTLGLQTFSSQFGTNVPGLLAAITLSLLPIFFVYLFGRRYLLGGLTAGFGK</sequence>
<evidence type="ECO:0000256" key="7">
    <source>
        <dbReference type="RuleBase" id="RU363032"/>
    </source>
</evidence>
<dbReference type="GO" id="GO:0005886">
    <property type="term" value="C:plasma membrane"/>
    <property type="evidence" value="ECO:0007669"/>
    <property type="project" value="UniProtKB-SubCell"/>
</dbReference>
<evidence type="ECO:0000259" key="9">
    <source>
        <dbReference type="PROSITE" id="PS50928"/>
    </source>
</evidence>
<evidence type="ECO:0000256" key="6">
    <source>
        <dbReference type="ARBA" id="ARBA00023136"/>
    </source>
</evidence>
<accession>A0A6P0EW59</accession>
<dbReference type="AlphaFoldDB" id="A0A6P0EW59"/>
<feature type="transmembrane region" description="Helical" evidence="7">
    <location>
        <begin position="163"/>
        <end position="184"/>
    </location>
</feature>
<evidence type="ECO:0000313" key="11">
    <source>
        <dbReference type="EMBL" id="NEN51991.1"/>
    </source>
</evidence>
<gene>
    <name evidence="11" type="ORF">G3R41_13755</name>
    <name evidence="10" type="ORF">GCU67_13100</name>
</gene>
<organism evidence="10 12">
    <name type="scientific">Modestobacter muralis</name>
    <dbReference type="NCBI Taxonomy" id="1608614"/>
    <lineage>
        <taxon>Bacteria</taxon>
        <taxon>Bacillati</taxon>
        <taxon>Actinomycetota</taxon>
        <taxon>Actinomycetes</taxon>
        <taxon>Geodermatophilales</taxon>
        <taxon>Geodermatophilaceae</taxon>
        <taxon>Modestobacter</taxon>
    </lineage>
</organism>
<dbReference type="RefSeq" id="WP_163611672.1">
    <property type="nucleotide sequence ID" value="NZ_JAAGWB010000038.1"/>
</dbReference>
<evidence type="ECO:0000313" key="10">
    <source>
        <dbReference type="EMBL" id="NEK95103.1"/>
    </source>
</evidence>
<dbReference type="PANTHER" id="PTHR43744">
    <property type="entry name" value="ABC TRANSPORTER PERMEASE PROTEIN MG189-RELATED-RELATED"/>
    <property type="match status" value="1"/>
</dbReference>
<evidence type="ECO:0000256" key="4">
    <source>
        <dbReference type="ARBA" id="ARBA00022692"/>
    </source>
</evidence>
<proteinExistence type="inferred from homology"/>
<feature type="domain" description="ABC transmembrane type-1" evidence="9">
    <location>
        <begin position="98"/>
        <end position="289"/>
    </location>
</feature>
<evidence type="ECO:0000256" key="1">
    <source>
        <dbReference type="ARBA" id="ARBA00004651"/>
    </source>
</evidence>
<dbReference type="Gene3D" id="1.10.3720.10">
    <property type="entry name" value="MetI-like"/>
    <property type="match status" value="1"/>
</dbReference>
<evidence type="ECO:0000256" key="5">
    <source>
        <dbReference type="ARBA" id="ARBA00022989"/>
    </source>
</evidence>
<protein>
    <submittedName>
        <fullName evidence="10">Carbohydrate ABC transporter permease</fullName>
    </submittedName>
</protein>
<dbReference type="EMBL" id="JAAGWH010000036">
    <property type="protein sequence ID" value="NEK95103.1"/>
    <property type="molecule type" value="Genomic_DNA"/>
</dbReference>
<feature type="transmembrane region" description="Helical" evidence="7">
    <location>
        <begin position="38"/>
        <end position="59"/>
    </location>
</feature>
<keyword evidence="4 7" id="KW-0812">Transmembrane</keyword>
<comment type="similarity">
    <text evidence="7">Belongs to the binding-protein-dependent transport system permease family.</text>
</comment>
<dbReference type="EMBL" id="JAAGWB010000038">
    <property type="protein sequence ID" value="NEN51991.1"/>
    <property type="molecule type" value="Genomic_DNA"/>
</dbReference>
<feature type="transmembrane region" description="Helical" evidence="7">
    <location>
        <begin position="222"/>
        <end position="244"/>
    </location>
</feature>
<dbReference type="CDD" id="cd06261">
    <property type="entry name" value="TM_PBP2"/>
    <property type="match status" value="1"/>
</dbReference>
<keyword evidence="12" id="KW-1185">Reference proteome</keyword>
<dbReference type="Pfam" id="PF00528">
    <property type="entry name" value="BPD_transp_1"/>
    <property type="match status" value="1"/>
</dbReference>
<evidence type="ECO:0000256" key="3">
    <source>
        <dbReference type="ARBA" id="ARBA00022475"/>
    </source>
</evidence>
<dbReference type="PROSITE" id="PS50928">
    <property type="entry name" value="ABC_TM1"/>
    <property type="match status" value="1"/>
</dbReference>